<proteinExistence type="predicted"/>
<evidence type="ECO:0000313" key="2">
    <source>
        <dbReference type="Proteomes" id="UP000827976"/>
    </source>
</evidence>
<dbReference type="Proteomes" id="UP000827976">
    <property type="component" value="Chromosome 10"/>
</dbReference>
<sequence>MAHHYLLPFLALILVILPSSSHADDQTQALFSDTDIFITGGKNLTHGIYTLSLGNNCSLLYYVKGDLKADYNTAIKGNTDCILSVTNQGQLLLRPGDGHSPLSLGDASEVGEYAVVFTEKGLCIYGPRKWDNKIHPGNELQTLKNKNLRATTSSNVIYSPERKDGNANGNTTLATNKDVSVYITQYCALSVNYTETGKNIWNSNSSSAEPRDCFLYLTNTGVLLLQSDESEELHTQWTGGAFVKVNDYVLVLRSYGGLDLYGFKIKVVDIRPLLKIENIKMVTA</sequence>
<organism evidence="1 2">
    <name type="scientific">Dioscorea alata</name>
    <name type="common">Purple yam</name>
    <dbReference type="NCBI Taxonomy" id="55571"/>
    <lineage>
        <taxon>Eukaryota</taxon>
        <taxon>Viridiplantae</taxon>
        <taxon>Streptophyta</taxon>
        <taxon>Embryophyta</taxon>
        <taxon>Tracheophyta</taxon>
        <taxon>Spermatophyta</taxon>
        <taxon>Magnoliopsida</taxon>
        <taxon>Liliopsida</taxon>
        <taxon>Dioscoreales</taxon>
        <taxon>Dioscoreaceae</taxon>
        <taxon>Dioscorea</taxon>
    </lineage>
</organism>
<dbReference type="EMBL" id="CM037020">
    <property type="protein sequence ID" value="KAH7671187.1"/>
    <property type="molecule type" value="Genomic_DNA"/>
</dbReference>
<reference evidence="2" key="1">
    <citation type="journal article" date="2022" name="Nat. Commun.">
        <title>Chromosome evolution and the genetic basis of agronomically important traits in greater yam.</title>
        <authorList>
            <person name="Bredeson J.V."/>
            <person name="Lyons J.B."/>
            <person name="Oniyinde I.O."/>
            <person name="Okereke N.R."/>
            <person name="Kolade O."/>
            <person name="Nnabue I."/>
            <person name="Nwadili C.O."/>
            <person name="Hribova E."/>
            <person name="Parker M."/>
            <person name="Nwogha J."/>
            <person name="Shu S."/>
            <person name="Carlson J."/>
            <person name="Kariba R."/>
            <person name="Muthemba S."/>
            <person name="Knop K."/>
            <person name="Barton G.J."/>
            <person name="Sherwood A.V."/>
            <person name="Lopez-Montes A."/>
            <person name="Asiedu R."/>
            <person name="Jamnadass R."/>
            <person name="Muchugi A."/>
            <person name="Goodstein D."/>
            <person name="Egesi C.N."/>
            <person name="Featherston J."/>
            <person name="Asfaw A."/>
            <person name="Simpson G.G."/>
            <person name="Dolezel J."/>
            <person name="Hendre P.S."/>
            <person name="Van Deynze A."/>
            <person name="Kumar P.L."/>
            <person name="Obidiegwu J.E."/>
            <person name="Bhattacharjee R."/>
            <person name="Rokhsar D.S."/>
        </authorList>
    </citation>
    <scope>NUCLEOTIDE SEQUENCE [LARGE SCALE GENOMIC DNA]</scope>
    <source>
        <strain evidence="2">cv. TDa95/00328</strain>
    </source>
</reference>
<keyword evidence="2" id="KW-1185">Reference proteome</keyword>
<comment type="caution">
    <text evidence="1">The sequence shown here is derived from an EMBL/GenBank/DDBJ whole genome shotgun (WGS) entry which is preliminary data.</text>
</comment>
<name>A0ACB7VC36_DIOAL</name>
<gene>
    <name evidence="1" type="ORF">IHE45_10G076500</name>
</gene>
<protein>
    <submittedName>
        <fullName evidence="1">Alpha-D-mannose-specific plant lectins domain-containing protein</fullName>
    </submittedName>
</protein>
<evidence type="ECO:0000313" key="1">
    <source>
        <dbReference type="EMBL" id="KAH7671187.1"/>
    </source>
</evidence>
<accession>A0ACB7VC36</accession>